<evidence type="ECO:0000256" key="1">
    <source>
        <dbReference type="ARBA" id="ARBA00004141"/>
    </source>
</evidence>
<feature type="region of interest" description="Disordered" evidence="6">
    <location>
        <begin position="226"/>
        <end position="265"/>
    </location>
</feature>
<dbReference type="GO" id="GO:0046964">
    <property type="term" value="F:3'-phosphoadenosine 5'-phosphosulfate transmembrane transporter activity"/>
    <property type="evidence" value="ECO:0007669"/>
    <property type="project" value="TreeGrafter"/>
</dbReference>
<gene>
    <name evidence="8" type="ORF">CYCCA115_LOCUS13000</name>
</gene>
<dbReference type="GO" id="GO:0000139">
    <property type="term" value="C:Golgi membrane"/>
    <property type="evidence" value="ECO:0007669"/>
    <property type="project" value="TreeGrafter"/>
</dbReference>
<accession>A0AAD2JHJ1</accession>
<evidence type="ECO:0000256" key="7">
    <source>
        <dbReference type="SAM" id="Phobius"/>
    </source>
</evidence>
<keyword evidence="3 7" id="KW-0812">Transmembrane</keyword>
<feature type="transmembrane region" description="Helical" evidence="7">
    <location>
        <begin position="112"/>
        <end position="137"/>
    </location>
</feature>
<evidence type="ECO:0000313" key="9">
    <source>
        <dbReference type="Proteomes" id="UP001295423"/>
    </source>
</evidence>
<comment type="subcellular location">
    <subcellularLocation>
        <location evidence="1">Membrane</location>
        <topology evidence="1">Multi-pass membrane protein</topology>
    </subcellularLocation>
</comment>
<sequence>MVSSSFSNLALNYINFPTKVVFRSCKLIPTMVVASILHKKVFTTVEYIFAVCVSMGLVLFAAADWQVTPTFHPIGLAMVSLSVCGDAILPNAQEKLFQNGSSRLEVTFYTNIFTLMAMTVTTLISGDLIGMIVFAMTNRTLCIYIGIYTFIAYVAISVHMTVVKKYGGVAAVLVATGRKGMTLILSFILFPKAFSWLYVAGGVLVLGGLLLNSLWKMEVKKAKTVSSPSNALQSPVHSSADRDIEHNNSFEQKGRKPSFDHVHRQ</sequence>
<organism evidence="8 9">
    <name type="scientific">Cylindrotheca closterium</name>
    <dbReference type="NCBI Taxonomy" id="2856"/>
    <lineage>
        <taxon>Eukaryota</taxon>
        <taxon>Sar</taxon>
        <taxon>Stramenopiles</taxon>
        <taxon>Ochrophyta</taxon>
        <taxon>Bacillariophyta</taxon>
        <taxon>Bacillariophyceae</taxon>
        <taxon>Bacillariophycidae</taxon>
        <taxon>Bacillariales</taxon>
        <taxon>Bacillariaceae</taxon>
        <taxon>Cylindrotheca</taxon>
    </lineage>
</organism>
<reference evidence="8" key="1">
    <citation type="submission" date="2023-08" db="EMBL/GenBank/DDBJ databases">
        <authorList>
            <person name="Audoor S."/>
            <person name="Bilcke G."/>
        </authorList>
    </citation>
    <scope>NUCLEOTIDE SEQUENCE</scope>
</reference>
<feature type="compositionally biased region" description="Polar residues" evidence="6">
    <location>
        <begin position="226"/>
        <end position="237"/>
    </location>
</feature>
<dbReference type="GO" id="GO:0005789">
    <property type="term" value="C:endoplasmic reticulum membrane"/>
    <property type="evidence" value="ECO:0007669"/>
    <property type="project" value="TreeGrafter"/>
</dbReference>
<feature type="transmembrane region" description="Helical" evidence="7">
    <location>
        <begin position="196"/>
        <end position="215"/>
    </location>
</feature>
<keyword evidence="5 7" id="KW-0472">Membrane</keyword>
<feature type="transmembrane region" description="Helical" evidence="7">
    <location>
        <begin position="143"/>
        <end position="162"/>
    </location>
</feature>
<dbReference type="PANTHER" id="PTHR10778">
    <property type="entry name" value="SOLUTE CARRIER FAMILY 35 MEMBER B"/>
    <property type="match status" value="1"/>
</dbReference>
<protein>
    <submittedName>
        <fullName evidence="8">Uncharacterized protein</fullName>
    </submittedName>
</protein>
<feature type="compositionally biased region" description="Basic and acidic residues" evidence="6">
    <location>
        <begin position="239"/>
        <end position="265"/>
    </location>
</feature>
<dbReference type="PANTHER" id="PTHR10778:SF8">
    <property type="entry name" value="ADENOSINE 3'-PHOSPHO 5'-PHOSPHOSULFATE TRANSPORTER 2"/>
    <property type="match status" value="1"/>
</dbReference>
<evidence type="ECO:0000256" key="3">
    <source>
        <dbReference type="ARBA" id="ARBA00022692"/>
    </source>
</evidence>
<evidence type="ECO:0000256" key="6">
    <source>
        <dbReference type="SAM" id="MobiDB-lite"/>
    </source>
</evidence>
<dbReference type="Pfam" id="PF08449">
    <property type="entry name" value="UAA"/>
    <property type="match status" value="1"/>
</dbReference>
<evidence type="ECO:0000313" key="8">
    <source>
        <dbReference type="EMBL" id="CAJ1951290.1"/>
    </source>
</evidence>
<dbReference type="EMBL" id="CAKOGP040001781">
    <property type="protein sequence ID" value="CAJ1951290.1"/>
    <property type="molecule type" value="Genomic_DNA"/>
</dbReference>
<comment type="caution">
    <text evidence="8">The sequence shown here is derived from an EMBL/GenBank/DDBJ whole genome shotgun (WGS) entry which is preliminary data.</text>
</comment>
<keyword evidence="4 7" id="KW-1133">Transmembrane helix</keyword>
<keyword evidence="2" id="KW-0813">Transport</keyword>
<dbReference type="AlphaFoldDB" id="A0AAD2JHJ1"/>
<evidence type="ECO:0000256" key="4">
    <source>
        <dbReference type="ARBA" id="ARBA00022989"/>
    </source>
</evidence>
<proteinExistence type="predicted"/>
<evidence type="ECO:0000256" key="2">
    <source>
        <dbReference type="ARBA" id="ARBA00022448"/>
    </source>
</evidence>
<dbReference type="Proteomes" id="UP001295423">
    <property type="component" value="Unassembled WGS sequence"/>
</dbReference>
<name>A0AAD2JHJ1_9STRA</name>
<dbReference type="InterPro" id="IPR013657">
    <property type="entry name" value="SCL35B1-4/HUT1"/>
</dbReference>
<feature type="transmembrane region" description="Helical" evidence="7">
    <location>
        <begin position="44"/>
        <end position="62"/>
    </location>
</feature>
<evidence type="ECO:0000256" key="5">
    <source>
        <dbReference type="ARBA" id="ARBA00023136"/>
    </source>
</evidence>
<keyword evidence="9" id="KW-1185">Reference proteome</keyword>